<dbReference type="PANTHER" id="PTHR47018:SF2">
    <property type="entry name" value="TESMIN_TSO1-LIKE CXC DOMAIN-CONTAINING PROTEIN"/>
    <property type="match status" value="1"/>
</dbReference>
<keyword evidence="4" id="KW-1185">Reference proteome</keyword>
<evidence type="ECO:0000313" key="3">
    <source>
        <dbReference type="EMBL" id="CAC5358524.1"/>
    </source>
</evidence>
<gene>
    <name evidence="3" type="ORF">MCOR_1745</name>
</gene>
<evidence type="ECO:0000256" key="1">
    <source>
        <dbReference type="SAM" id="MobiDB-lite"/>
    </source>
</evidence>
<dbReference type="PANTHER" id="PTHR47018">
    <property type="entry name" value="CXC DOMAIN-CONTAINING PROTEIN-RELATED"/>
    <property type="match status" value="1"/>
</dbReference>
<name>A0A6J7ZZS6_MYTCO</name>
<dbReference type="InterPro" id="IPR033467">
    <property type="entry name" value="Tesmin/TSO1-like_CXC"/>
</dbReference>
<dbReference type="EMBL" id="CACVKT020000359">
    <property type="protein sequence ID" value="CAC5358524.1"/>
    <property type="molecule type" value="Genomic_DNA"/>
</dbReference>
<reference evidence="3 4" key="1">
    <citation type="submission" date="2020-06" db="EMBL/GenBank/DDBJ databases">
        <authorList>
            <person name="Li R."/>
            <person name="Bekaert M."/>
        </authorList>
    </citation>
    <scope>NUCLEOTIDE SEQUENCE [LARGE SCALE GENOMIC DNA]</scope>
    <source>
        <strain evidence="4">wild</strain>
    </source>
</reference>
<feature type="region of interest" description="Disordered" evidence="1">
    <location>
        <begin position="671"/>
        <end position="694"/>
    </location>
</feature>
<dbReference type="AlphaFoldDB" id="A0A6J7ZZS6"/>
<evidence type="ECO:0000313" key="4">
    <source>
        <dbReference type="Proteomes" id="UP000507470"/>
    </source>
</evidence>
<feature type="compositionally biased region" description="Acidic residues" evidence="1">
    <location>
        <begin position="672"/>
        <end position="694"/>
    </location>
</feature>
<proteinExistence type="predicted"/>
<organism evidence="3 4">
    <name type="scientific">Mytilus coruscus</name>
    <name type="common">Sea mussel</name>
    <dbReference type="NCBI Taxonomy" id="42192"/>
    <lineage>
        <taxon>Eukaryota</taxon>
        <taxon>Metazoa</taxon>
        <taxon>Spiralia</taxon>
        <taxon>Lophotrochozoa</taxon>
        <taxon>Mollusca</taxon>
        <taxon>Bivalvia</taxon>
        <taxon>Autobranchia</taxon>
        <taxon>Pteriomorphia</taxon>
        <taxon>Mytilida</taxon>
        <taxon>Mytiloidea</taxon>
        <taxon>Mytilidae</taxon>
        <taxon>Mytilinae</taxon>
        <taxon>Mytilus</taxon>
    </lineage>
</organism>
<accession>A0A6J7ZZS6</accession>
<feature type="domain" description="Tesmin/TSO1-like CXC" evidence="2">
    <location>
        <begin position="625"/>
        <end position="666"/>
    </location>
</feature>
<dbReference type="SMART" id="SM01114">
    <property type="entry name" value="CXC"/>
    <property type="match status" value="1"/>
</dbReference>
<evidence type="ECO:0000259" key="2">
    <source>
        <dbReference type="SMART" id="SM01114"/>
    </source>
</evidence>
<sequence length="729" mass="83785">MLRCQIDAYKNQEAVMGWRKELDTVLNTALSSCDHTPDTSEKCAGDILDFEENSECPLVHILKKTVATTDQSNCMLNYREYGNTDMHKYITCFLIKSTELSAKQMHGRKRMNLKTFAPMKISMHKQKKEIKDNTTVISCLRKQIAFSKHTQKPVTDLDQFISLPRAISDASGQPTIFCTKLNALKVIKSTYEAAFLSSLPVIDDSVQSNVILEGMFLINTIPLSSHRTFSDYAEFLFNRWIVKSHIQFKAQEIHVVFDHPNRNGTSPKDIERSRRIHDFVSEKTYKTVSSHVLLPNNWRNFLNVRDHKRKLVNYLNYQFITLSLQRFQNHECVVVTAGGFDDVNVDKALSSLDGVDGSIVECCHLNSNHEEGDTRVWLHAIQSKSQRIIIYSPDTDTFFVGLPFIDSIGDKTIYLQLKDSCFDHQFVDMRMFALQMSNDMCLKGLSTSVDCLQMVYISSGCDFVSFFHGYGKKTFFDTFRQNADFISSDLSICDEDNIQGLCAFFRLILCVYFSKHRTPASSLKEMYDKTICESALDKHVALMKDFRERMWERVWSEVEMIPNAEALKLHWLRCCWVMQYWKQGNTNFMSLPEINSYGWRISDGEITVVWDTEINLKKVNDTIQWYTKGCSCKSGCTTLRFSCKKSANKYCSPGCKCVNCVNLPTNLNQTVDDPDSDLEDSEQEEDISYESDSETDINEFAADKSGNTSTAYINYWDTFENYLFALPTD</sequence>
<dbReference type="Proteomes" id="UP000507470">
    <property type="component" value="Unassembled WGS sequence"/>
</dbReference>
<dbReference type="OrthoDB" id="10071095at2759"/>
<protein>
    <recommendedName>
        <fullName evidence="2">Tesmin/TSO1-like CXC domain-containing protein</fullName>
    </recommendedName>
</protein>